<dbReference type="AlphaFoldDB" id="A0A1X7VSE1"/>
<proteinExistence type="predicted"/>
<evidence type="ECO:0000313" key="1">
    <source>
        <dbReference type="EnsemblMetazoa" id="Aqu2.1.42740_001"/>
    </source>
</evidence>
<sequence length="298" mass="33393">MSLIETIHSDEPGESEWSVQKGLKLFSLLFPSWHIPYVPVLYDRDGPPLMVAEDILGKPRRAIVYSGWYITRNNAEISESDSKKISPHLSKSFQSFFESFSSELETLVFLPPAVLKEDGGNYSPFSVSTSTLIQSIALSLPVLKHLSISMHACDIKCLFLLSDVLPSLYHSLTTLHLKIVRPKFPEPSLGLGPALCDLYKKSQVFQDLILQGLFFDKGEFVSLILSYLTTAKCSADMQESVTLRNIKVSSGSSVEIEKQVMPQNCNKSLFVYRLLDIEPLNFALSAFDEIRLNTISFT</sequence>
<dbReference type="EnsemblMetazoa" id="Aqu2.1.42740_001">
    <property type="protein sequence ID" value="Aqu2.1.42740_001"/>
    <property type="gene ID" value="Aqu2.1.42740"/>
</dbReference>
<name>A0A1X7VSE1_AMPQE</name>
<accession>A0A1X7VSE1</accession>
<dbReference type="InParanoid" id="A0A1X7VSE1"/>
<protein>
    <submittedName>
        <fullName evidence="1">Uncharacterized protein</fullName>
    </submittedName>
</protein>
<organism evidence="1">
    <name type="scientific">Amphimedon queenslandica</name>
    <name type="common">Sponge</name>
    <dbReference type="NCBI Taxonomy" id="400682"/>
    <lineage>
        <taxon>Eukaryota</taxon>
        <taxon>Metazoa</taxon>
        <taxon>Porifera</taxon>
        <taxon>Demospongiae</taxon>
        <taxon>Heteroscleromorpha</taxon>
        <taxon>Haplosclerida</taxon>
        <taxon>Niphatidae</taxon>
        <taxon>Amphimedon</taxon>
    </lineage>
</organism>
<reference evidence="1" key="1">
    <citation type="submission" date="2017-05" db="UniProtKB">
        <authorList>
            <consortium name="EnsemblMetazoa"/>
        </authorList>
    </citation>
    <scope>IDENTIFICATION</scope>
</reference>